<dbReference type="InterPro" id="IPR016024">
    <property type="entry name" value="ARM-type_fold"/>
</dbReference>
<dbReference type="GO" id="GO:0005634">
    <property type="term" value="C:nucleus"/>
    <property type="evidence" value="ECO:0000318"/>
    <property type="project" value="GO_Central"/>
</dbReference>
<dbReference type="InParanoid" id="B8LBX7"/>
<feature type="coiled-coil region" evidence="1">
    <location>
        <begin position="1251"/>
        <end position="1312"/>
    </location>
</feature>
<dbReference type="SUPFAM" id="SSF48371">
    <property type="entry name" value="ARM repeat"/>
    <property type="match status" value="1"/>
</dbReference>
<dbReference type="OMA" id="YLEIQMT"/>
<dbReference type="EMBL" id="DS999415">
    <property type="protein sequence ID" value="EED87123.1"/>
    <property type="molecule type" value="Genomic_DNA"/>
</dbReference>
<feature type="compositionally biased region" description="Acidic residues" evidence="2">
    <location>
        <begin position="1434"/>
        <end position="1446"/>
    </location>
</feature>
<evidence type="ECO:0000313" key="5">
    <source>
        <dbReference type="Proteomes" id="UP000001449"/>
    </source>
</evidence>
<dbReference type="Pfam" id="PF21581">
    <property type="entry name" value="SCD"/>
    <property type="match status" value="1"/>
</dbReference>
<feature type="compositionally biased region" description="Acidic residues" evidence="2">
    <location>
        <begin position="1530"/>
        <end position="1539"/>
    </location>
</feature>
<dbReference type="STRING" id="35128.B8LBX7"/>
<sequence length="1554" mass="172596">MTKVVSTSEPRRSNRSRRQVESIYDEARDAVAAGGDAVSGGEETEEESPVKTKRTGRERTEPSADNESSSDDDDFKASKSTKKNAAKKAASIGSNRTITKNKSKKISIQMKTLKNKANNKRKTAINSTQRQANLALNHLSKSLLPIHEREPRTSSLVSVLLNSHRPSNANDTAIHRAPNEIPIVSHYSKNLYSAAWKVIELHNEDSNKAQLLLLNLLFRSVGGNEETDFFVGLEEEEEDGERVVPVLDEMDTEEWARIVTDLVDEMRHTPSQQILLCCDPRGAVHQASVLSGNEHPEGKKMVGGVIYQIGAMEYRKIYKEFWYILGCVALTHGGMASTASSEFDESQRGSAVEGGGGGSSVVRLDAELVKDLIGRVIELSPVGQPDVRAAATMAALSMSHAVLDQSAILVKKLDVAKRQYDATKRKSGGAKSEALKVRVDSLKRSVQDLEEVVMGTVVQGLFVHRYRDSNEHIRTLCIESLSRYSLQRPDIFLSDKYLKYFGWLMHDKSHHVRSAAFTGLLSPFLAVRDAASGKARAVGDEHLMVDKIDLEALVNVVTKFLKRITEGVIDEDQEVQEKAMRLTLVLLKDGFLDDVDDDDMWSMVNQRALAPDASAQVRKDALYFVLEQLEAFDEGDEEAETTADTNTERKRAQQIESIASFAAHAMTNGNRPIDKILVHLADYLVHSLREMPEHRDLVTDWDAMLRAIKEDKAAATAHNVNAGDRANIAKQRVLVRMLTFAAKEEVGSVADESFLHRDMDTDAIIIREKKKSKKGTSSTGREHETLSIALLKALPNLLVQFKGDLAIIPELVALPRFLIPTVFSLPQKKQEYMSLIKNLGEVFLSSSDEKILCNTAASLVSLTRGDHARVAESKAQLRKVVVELRDRLVDLMASDDATLATSAMSIADTSATQSRSKRRSSRKKSSDSSVGSSQTSLTDDAESAAARDTEYSIYLNMQRLKFLAKRCDLTTFFETDDNEVNQLELLCNFVCDGLKRRLRACKPLDIRTTADDEETATHKLIDSPDVLAAIGKSVNEGLTFILTTIAWSLDAVQTEENLVLSNEDFIDNEHDDDVDEDEPTDHTVIRLRNRLLSILELCFAQYIPGSEECDDDETSGVRHSQDQIAFADFVQLAADKATADLRQLFPKEYAEAASPILRSFALKEDGRLIGASVRFLGSKEHHLRAIGASDKENKSLAYSLLLPMARAIAANWNNGNRREAGMFLRHISSSGPMASDIVSTTSRVMKKIDPVRLLESQMASLRQSYENWVDDEPELETDRPTEEEMADFEEAEQKHKEQFAELENRASQFSQLLGVFGKLSDSRLGPALDGFVREGLRFSFSNTDSNGDDTLVLGGRLTFLNLLAKYSSWVKKNKGSKAAIQKYVNELEREMRKHEEFEEVHEEDLAALVTYRQNVGLNKNISKSSDSSLADASNAEDEDMVDEESLDYVGDLHATPSSTARSTGRPSSNSTNRSRTSLNVTLPTLPEGDQEESPPNEDGLDSPRALDSDEESSLVVTKSKRARSKKEECDSVEDEESVEESSRKSRKNKKCRSA</sequence>
<dbReference type="InterPro" id="IPR039662">
    <property type="entry name" value="Cohesin_Scc3/SA"/>
</dbReference>
<dbReference type="eggNOG" id="KOG2011">
    <property type="taxonomic scope" value="Eukaryota"/>
</dbReference>
<dbReference type="GO" id="GO:0003682">
    <property type="term" value="F:chromatin binding"/>
    <property type="evidence" value="ECO:0000318"/>
    <property type="project" value="GO_Central"/>
</dbReference>
<evidence type="ECO:0000256" key="2">
    <source>
        <dbReference type="SAM" id="MobiDB-lite"/>
    </source>
</evidence>
<feature type="compositionally biased region" description="Low complexity" evidence="2">
    <location>
        <begin position="87"/>
        <end position="98"/>
    </location>
</feature>
<feature type="compositionally biased region" description="Low complexity" evidence="2">
    <location>
        <begin position="1461"/>
        <end position="1481"/>
    </location>
</feature>
<dbReference type="PANTHER" id="PTHR11199:SF0">
    <property type="entry name" value="LD34181P-RELATED"/>
    <property type="match status" value="1"/>
</dbReference>
<evidence type="ECO:0000313" key="4">
    <source>
        <dbReference type="EMBL" id="EED87123.1"/>
    </source>
</evidence>
<dbReference type="PROSITE" id="PS51425">
    <property type="entry name" value="SCD"/>
    <property type="match status" value="1"/>
</dbReference>
<protein>
    <recommendedName>
        <fullName evidence="3">SCD domain-containing protein</fullName>
    </recommendedName>
</protein>
<feature type="compositionally biased region" description="Low complexity" evidence="2">
    <location>
        <begin position="1420"/>
        <end position="1433"/>
    </location>
</feature>
<feature type="region of interest" description="Disordered" evidence="2">
    <location>
        <begin position="1420"/>
        <end position="1554"/>
    </location>
</feature>
<reference evidence="4 5" key="2">
    <citation type="journal article" date="2008" name="Nature">
        <title>The Phaeodactylum genome reveals the evolutionary history of diatom genomes.</title>
        <authorList>
            <person name="Bowler C."/>
            <person name="Allen A.E."/>
            <person name="Badger J.H."/>
            <person name="Grimwood J."/>
            <person name="Jabbari K."/>
            <person name="Kuo A."/>
            <person name="Maheswari U."/>
            <person name="Martens C."/>
            <person name="Maumus F."/>
            <person name="Otillar R.P."/>
            <person name="Rayko E."/>
            <person name="Salamov A."/>
            <person name="Vandepoele K."/>
            <person name="Beszteri B."/>
            <person name="Gruber A."/>
            <person name="Heijde M."/>
            <person name="Katinka M."/>
            <person name="Mock T."/>
            <person name="Valentin K."/>
            <person name="Verret F."/>
            <person name="Berges J.A."/>
            <person name="Brownlee C."/>
            <person name="Cadoret J.P."/>
            <person name="Chiovitti A."/>
            <person name="Choi C.J."/>
            <person name="Coesel S."/>
            <person name="De Martino A."/>
            <person name="Detter J.C."/>
            <person name="Durkin C."/>
            <person name="Falciatore A."/>
            <person name="Fournet J."/>
            <person name="Haruta M."/>
            <person name="Huysman M.J."/>
            <person name="Jenkins B.D."/>
            <person name="Jiroutova K."/>
            <person name="Jorgensen R.E."/>
            <person name="Joubert Y."/>
            <person name="Kaplan A."/>
            <person name="Kroger N."/>
            <person name="Kroth P.G."/>
            <person name="La Roche J."/>
            <person name="Lindquist E."/>
            <person name="Lommer M."/>
            <person name="Martin-Jezequel V."/>
            <person name="Lopez P.J."/>
            <person name="Lucas S."/>
            <person name="Mangogna M."/>
            <person name="McGinnis K."/>
            <person name="Medlin L.K."/>
            <person name="Montsant A."/>
            <person name="Oudot-Le Secq M.P."/>
            <person name="Napoli C."/>
            <person name="Obornik M."/>
            <person name="Parker M.S."/>
            <person name="Petit J.L."/>
            <person name="Porcel B.M."/>
            <person name="Poulsen N."/>
            <person name="Robison M."/>
            <person name="Rychlewski L."/>
            <person name="Rynearson T.A."/>
            <person name="Schmutz J."/>
            <person name="Shapiro H."/>
            <person name="Siaut M."/>
            <person name="Stanley M."/>
            <person name="Sussman M.R."/>
            <person name="Taylor A.R."/>
            <person name="Vardi A."/>
            <person name="von Dassow P."/>
            <person name="Vyverman W."/>
            <person name="Willis A."/>
            <person name="Wyrwicz L.S."/>
            <person name="Rokhsar D.S."/>
            <person name="Weissenbach J."/>
            <person name="Armbrust E.V."/>
            <person name="Green B.R."/>
            <person name="Van de Peer Y."/>
            <person name="Grigoriev I.V."/>
        </authorList>
    </citation>
    <scope>NUCLEOTIDE SEQUENCE [LARGE SCALE GENOMIC DNA]</scope>
    <source>
        <strain evidence="4 5">CCMP1335</strain>
    </source>
</reference>
<dbReference type="Proteomes" id="UP000001449">
    <property type="component" value="Chromosome 11"/>
</dbReference>
<dbReference type="Pfam" id="PF24571">
    <property type="entry name" value="HEAT_SCC3-SA"/>
    <property type="match status" value="1"/>
</dbReference>
<feature type="compositionally biased region" description="Low complexity" evidence="2">
    <location>
        <begin position="927"/>
        <end position="936"/>
    </location>
</feature>
<dbReference type="InterPro" id="IPR020839">
    <property type="entry name" value="SCD"/>
</dbReference>
<dbReference type="GO" id="GO:0007062">
    <property type="term" value="P:sister chromatid cohesion"/>
    <property type="evidence" value="ECO:0000318"/>
    <property type="project" value="GO_Central"/>
</dbReference>
<dbReference type="RefSeq" id="XP_002296427.1">
    <property type="nucleotide sequence ID" value="XM_002296391.1"/>
</dbReference>
<evidence type="ECO:0000259" key="3">
    <source>
        <dbReference type="PROSITE" id="PS51425"/>
    </source>
</evidence>
<dbReference type="GO" id="GO:0008278">
    <property type="term" value="C:cohesin complex"/>
    <property type="evidence" value="ECO:0000318"/>
    <property type="project" value="GO_Central"/>
</dbReference>
<gene>
    <name evidence="4" type="ORF">THAPSDRAFT_24333</name>
</gene>
<proteinExistence type="predicted"/>
<dbReference type="InterPro" id="IPR056396">
    <property type="entry name" value="HEAT_SCC3-SA"/>
</dbReference>
<feature type="compositionally biased region" description="Low complexity" evidence="2">
    <location>
        <begin position="30"/>
        <end position="41"/>
    </location>
</feature>
<organism evidence="4 5">
    <name type="scientific">Thalassiosira pseudonana</name>
    <name type="common">Marine diatom</name>
    <name type="synonym">Cyclotella nana</name>
    <dbReference type="NCBI Taxonomy" id="35128"/>
    <lineage>
        <taxon>Eukaryota</taxon>
        <taxon>Sar</taxon>
        <taxon>Stramenopiles</taxon>
        <taxon>Ochrophyta</taxon>
        <taxon>Bacillariophyta</taxon>
        <taxon>Coscinodiscophyceae</taxon>
        <taxon>Thalassiosirophycidae</taxon>
        <taxon>Thalassiosirales</taxon>
        <taxon>Thalassiosiraceae</taxon>
        <taxon>Thalassiosira</taxon>
    </lineage>
</organism>
<feature type="region of interest" description="Disordered" evidence="2">
    <location>
        <begin position="910"/>
        <end position="941"/>
    </location>
</feature>
<dbReference type="GeneID" id="7448315"/>
<evidence type="ECO:0000256" key="1">
    <source>
        <dbReference type="SAM" id="Coils"/>
    </source>
</evidence>
<feature type="compositionally biased region" description="Basic residues" evidence="2">
    <location>
        <begin position="1544"/>
        <end position="1554"/>
    </location>
</feature>
<dbReference type="PaxDb" id="35128-Thaps24333"/>
<feature type="domain" description="SCD" evidence="3">
    <location>
        <begin position="462"/>
        <end position="567"/>
    </location>
</feature>
<reference evidence="4 5" key="1">
    <citation type="journal article" date="2004" name="Science">
        <title>The genome of the diatom Thalassiosira pseudonana: ecology, evolution, and metabolism.</title>
        <authorList>
            <person name="Armbrust E.V."/>
            <person name="Berges J.A."/>
            <person name="Bowler C."/>
            <person name="Green B.R."/>
            <person name="Martinez D."/>
            <person name="Putnam N.H."/>
            <person name="Zhou S."/>
            <person name="Allen A.E."/>
            <person name="Apt K.E."/>
            <person name="Bechner M."/>
            <person name="Brzezinski M.A."/>
            <person name="Chaal B.K."/>
            <person name="Chiovitti A."/>
            <person name="Davis A.K."/>
            <person name="Demarest M.S."/>
            <person name="Detter J.C."/>
            <person name="Glavina T."/>
            <person name="Goodstein D."/>
            <person name="Hadi M.Z."/>
            <person name="Hellsten U."/>
            <person name="Hildebrand M."/>
            <person name="Jenkins B.D."/>
            <person name="Jurka J."/>
            <person name="Kapitonov V.V."/>
            <person name="Kroger N."/>
            <person name="Lau W.W."/>
            <person name="Lane T.W."/>
            <person name="Larimer F.W."/>
            <person name="Lippmeier J.C."/>
            <person name="Lucas S."/>
            <person name="Medina M."/>
            <person name="Montsant A."/>
            <person name="Obornik M."/>
            <person name="Parker M.S."/>
            <person name="Palenik B."/>
            <person name="Pazour G.J."/>
            <person name="Richardson P.M."/>
            <person name="Rynearson T.A."/>
            <person name="Saito M.A."/>
            <person name="Schwartz D.C."/>
            <person name="Thamatrakoln K."/>
            <person name="Valentin K."/>
            <person name="Vardi A."/>
            <person name="Wilkerson F.P."/>
            <person name="Rokhsar D.S."/>
        </authorList>
    </citation>
    <scope>NUCLEOTIDE SEQUENCE [LARGE SCALE GENOMIC DNA]</scope>
    <source>
        <strain evidence="4 5">CCMP1335</strain>
    </source>
</reference>
<feature type="region of interest" description="Disordered" evidence="2">
    <location>
        <begin position="1"/>
        <end position="105"/>
    </location>
</feature>
<feature type="compositionally biased region" description="Acidic residues" evidence="2">
    <location>
        <begin position="1488"/>
        <end position="1500"/>
    </location>
</feature>
<dbReference type="HOGENOM" id="CLU_252788_0_0_1"/>
<dbReference type="KEGG" id="tps:THAPSDRAFT_24333"/>
<dbReference type="GO" id="GO:0000785">
    <property type="term" value="C:chromatin"/>
    <property type="evidence" value="ECO:0000318"/>
    <property type="project" value="GO_Central"/>
</dbReference>
<dbReference type="PANTHER" id="PTHR11199">
    <property type="entry name" value="STROMAL ANTIGEN"/>
    <property type="match status" value="1"/>
</dbReference>
<name>B8LBX7_THAPS</name>
<accession>B8LBX7</accession>
<keyword evidence="1" id="KW-0175">Coiled coil</keyword>
<keyword evidence="5" id="KW-1185">Reference proteome</keyword>